<evidence type="ECO:0000313" key="8">
    <source>
        <dbReference type="Proteomes" id="UP000183997"/>
    </source>
</evidence>
<dbReference type="PROSITE" id="PS51379">
    <property type="entry name" value="4FE4S_FER_2"/>
    <property type="match status" value="1"/>
</dbReference>
<sequence length="399" mass="44331">MTQENRLALDNCIKCSICVSHCPVAKVTERFAGPKQNGPDLERFRLEEPAAVHPSIGYCSNCKNCDVACPSGVSISAMNAKAKGEYVTLHGAPLRDKILARVEQMGKASRLAPSLVNRLGRIKPLRVLGEAMMGVSSEMTMPTYAKKTFLEMFQPKKITASKDKVLYFQGCYVNYNTPEVGMALAAVLAYHDIELTVEPFNCCGLPLIANGFLDVAREYAQKNVSKLQQYIEQGYRIITTCPSCNLTLRREYQELFDLDTSQFNEQMMDAFEFLNLLDQRGELKVELQELPKRVGYHQPCHLKAAGCGIPSLETLRHIPGLEVRDLDAGCCGLSGSYGFKKEKYPISQEIGQNISRAVQELAVDQVISECGMCQLQVHHVTGAKVYHPIQLLAEAYHLA</sequence>
<dbReference type="InterPro" id="IPR017896">
    <property type="entry name" value="4Fe4S_Fe-S-bd"/>
</dbReference>
<dbReference type="InterPro" id="IPR017900">
    <property type="entry name" value="4Fe4S_Fe_S_CS"/>
</dbReference>
<dbReference type="RefSeq" id="WP_072916532.1">
    <property type="nucleotide sequence ID" value="NZ_FRAR01000025.1"/>
</dbReference>
<dbReference type="OrthoDB" id="9794954at2"/>
<reference evidence="8" key="1">
    <citation type="submission" date="2016-11" db="EMBL/GenBank/DDBJ databases">
        <authorList>
            <person name="Varghese N."/>
            <person name="Submissions S."/>
        </authorList>
    </citation>
    <scope>NUCLEOTIDE SEQUENCE [LARGE SCALE GENOMIC DNA]</scope>
    <source>
        <strain evidence="8">DSM 10349</strain>
    </source>
</reference>
<dbReference type="Proteomes" id="UP000183997">
    <property type="component" value="Unassembled WGS sequence"/>
</dbReference>
<evidence type="ECO:0000256" key="4">
    <source>
        <dbReference type="ARBA" id="ARBA00023004"/>
    </source>
</evidence>
<name>A0A1M6VP00_9FIRM</name>
<organism evidence="7 8">
    <name type="scientific">Desulforamulus aeronauticus DSM 10349</name>
    <dbReference type="NCBI Taxonomy" id="1121421"/>
    <lineage>
        <taxon>Bacteria</taxon>
        <taxon>Bacillati</taxon>
        <taxon>Bacillota</taxon>
        <taxon>Clostridia</taxon>
        <taxon>Eubacteriales</taxon>
        <taxon>Peptococcaceae</taxon>
        <taxon>Desulforamulus</taxon>
    </lineage>
</organism>
<feature type="domain" description="4Fe-4S ferredoxin-type" evidence="6">
    <location>
        <begin position="3"/>
        <end position="32"/>
    </location>
</feature>
<evidence type="ECO:0000256" key="1">
    <source>
        <dbReference type="ARBA" id="ARBA00022485"/>
    </source>
</evidence>
<dbReference type="AlphaFoldDB" id="A0A1M6VP00"/>
<dbReference type="PANTHER" id="PTHR32479">
    <property type="entry name" value="GLYCOLATE OXIDASE IRON-SULFUR SUBUNIT"/>
    <property type="match status" value="1"/>
</dbReference>
<keyword evidence="4" id="KW-0408">Iron</keyword>
<keyword evidence="8" id="KW-1185">Reference proteome</keyword>
<dbReference type="GO" id="GO:0046872">
    <property type="term" value="F:metal ion binding"/>
    <property type="evidence" value="ECO:0007669"/>
    <property type="project" value="UniProtKB-KW"/>
</dbReference>
<evidence type="ECO:0000256" key="2">
    <source>
        <dbReference type="ARBA" id="ARBA00022723"/>
    </source>
</evidence>
<dbReference type="InterPro" id="IPR017753">
    <property type="entry name" value="G3P_DH_GlpC_su"/>
</dbReference>
<dbReference type="GO" id="GO:0009061">
    <property type="term" value="P:anaerobic respiration"/>
    <property type="evidence" value="ECO:0007669"/>
    <property type="project" value="InterPro"/>
</dbReference>
<dbReference type="NCBIfam" id="TIGR03379">
    <property type="entry name" value="glycerol3P_GlpC"/>
    <property type="match status" value="1"/>
</dbReference>
<evidence type="ECO:0000259" key="6">
    <source>
        <dbReference type="PROSITE" id="PS51379"/>
    </source>
</evidence>
<accession>A0A1M6VP00</accession>
<dbReference type="Gene3D" id="1.10.1060.10">
    <property type="entry name" value="Alpha-helical ferredoxin"/>
    <property type="match status" value="1"/>
</dbReference>
<evidence type="ECO:0000256" key="3">
    <source>
        <dbReference type="ARBA" id="ARBA00022737"/>
    </source>
</evidence>
<dbReference type="GO" id="GO:0009331">
    <property type="term" value="C:glycerol-3-phosphate dehydrogenase (FAD) complex"/>
    <property type="evidence" value="ECO:0007669"/>
    <property type="project" value="InterPro"/>
</dbReference>
<protein>
    <submittedName>
        <fullName evidence="7">Glycerol 3-phosphate dehydrogenase (Quinone) subunit C</fullName>
    </submittedName>
</protein>
<dbReference type="GO" id="GO:0016020">
    <property type="term" value="C:membrane"/>
    <property type="evidence" value="ECO:0007669"/>
    <property type="project" value="InterPro"/>
</dbReference>
<dbReference type="InterPro" id="IPR009051">
    <property type="entry name" value="Helical_ferredxn"/>
</dbReference>
<dbReference type="GO" id="GO:0051539">
    <property type="term" value="F:4 iron, 4 sulfur cluster binding"/>
    <property type="evidence" value="ECO:0007669"/>
    <property type="project" value="UniProtKB-KW"/>
</dbReference>
<keyword evidence="2" id="KW-0479">Metal-binding</keyword>
<dbReference type="InterPro" id="IPR004017">
    <property type="entry name" value="Cys_rich_dom"/>
</dbReference>
<dbReference type="GO" id="GO:0016491">
    <property type="term" value="F:oxidoreductase activity"/>
    <property type="evidence" value="ECO:0007669"/>
    <property type="project" value="UniProtKB-ARBA"/>
</dbReference>
<dbReference type="SUPFAM" id="SSF46548">
    <property type="entry name" value="alpha-helical ferredoxin"/>
    <property type="match status" value="1"/>
</dbReference>
<evidence type="ECO:0000313" key="7">
    <source>
        <dbReference type="EMBL" id="SHK83169.1"/>
    </source>
</evidence>
<dbReference type="NCBIfam" id="NF008369">
    <property type="entry name" value="PRK11168.1"/>
    <property type="match status" value="1"/>
</dbReference>
<dbReference type="STRING" id="1121421.SAMN02745123_03292"/>
<dbReference type="EMBL" id="FRAR01000025">
    <property type="protein sequence ID" value="SHK83169.1"/>
    <property type="molecule type" value="Genomic_DNA"/>
</dbReference>
<keyword evidence="5" id="KW-0411">Iron-sulfur</keyword>
<keyword evidence="3" id="KW-0677">Repeat</keyword>
<dbReference type="PANTHER" id="PTHR32479:SF19">
    <property type="entry name" value="ANAEROBIC GLYCEROL-3-PHOSPHATE DEHYDROGENASE SUBUNIT C"/>
    <property type="match status" value="1"/>
</dbReference>
<evidence type="ECO:0000256" key="5">
    <source>
        <dbReference type="ARBA" id="ARBA00023014"/>
    </source>
</evidence>
<keyword evidence="1" id="KW-0004">4Fe-4S</keyword>
<dbReference type="PROSITE" id="PS00198">
    <property type="entry name" value="4FE4S_FER_1"/>
    <property type="match status" value="1"/>
</dbReference>
<dbReference type="Pfam" id="PF02754">
    <property type="entry name" value="CCG"/>
    <property type="match status" value="2"/>
</dbReference>
<gene>
    <name evidence="7" type="ORF">SAMN02745123_03292</name>
</gene>
<dbReference type="Pfam" id="PF13183">
    <property type="entry name" value="Fer4_8"/>
    <property type="match status" value="1"/>
</dbReference>
<proteinExistence type="predicted"/>